<reference evidence="9" key="1">
    <citation type="submission" date="2018-01" db="EMBL/GenBank/DDBJ databases">
        <title>Rubneribacter badeniensis gen. nov., sp. nov., and Colonibacter rubneri, gen. nov., sp. nov., WGS of new members of the Eggerthellaceae.</title>
        <authorList>
            <person name="Danylec N."/>
            <person name="Stoll D.A."/>
            <person name="Doetsch A."/>
            <person name="Kulling S.E."/>
            <person name="Huch M."/>
        </authorList>
    </citation>
    <scope>NUCLEOTIDE SEQUENCE [LARGE SCALE GENOMIC DNA]</scope>
    <source>
        <strain evidence="9">ResAG-96</strain>
    </source>
</reference>
<dbReference type="OrthoDB" id="3178220at2"/>
<feature type="transmembrane region" description="Helical" evidence="7">
    <location>
        <begin position="52"/>
        <end position="73"/>
    </location>
</feature>
<organism evidence="8 9">
    <name type="scientific">Enteroscipio rubneri</name>
    <dbReference type="NCBI Taxonomy" id="2070686"/>
    <lineage>
        <taxon>Bacteria</taxon>
        <taxon>Bacillati</taxon>
        <taxon>Actinomycetota</taxon>
        <taxon>Coriobacteriia</taxon>
        <taxon>Eggerthellales</taxon>
        <taxon>Eggerthellaceae</taxon>
        <taxon>Enteroscipio</taxon>
    </lineage>
</organism>
<keyword evidence="6 7" id="KW-0472">Membrane</keyword>
<comment type="caution">
    <text evidence="8">The sequence shown here is derived from an EMBL/GenBank/DDBJ whole genome shotgun (WGS) entry which is preliminary data.</text>
</comment>
<name>A0A2K2UEI5_9ACTN</name>
<comment type="subcellular location">
    <subcellularLocation>
        <location evidence="1">Cell membrane</location>
        <topology evidence="1">Multi-pass membrane protein</topology>
    </subcellularLocation>
</comment>
<feature type="transmembrane region" description="Helical" evidence="7">
    <location>
        <begin position="197"/>
        <end position="222"/>
    </location>
</feature>
<keyword evidence="5 7" id="KW-1133">Transmembrane helix</keyword>
<dbReference type="PANTHER" id="PTHR34856:SF2">
    <property type="entry name" value="PROTEIN NRFD"/>
    <property type="match status" value="1"/>
</dbReference>
<protein>
    <submittedName>
        <fullName evidence="8">Polysulfide reductase</fullName>
    </submittedName>
</protein>
<evidence type="ECO:0000256" key="1">
    <source>
        <dbReference type="ARBA" id="ARBA00004651"/>
    </source>
</evidence>
<dbReference type="Gene3D" id="1.20.1630.10">
    <property type="entry name" value="Formate dehydrogenase/DMSO reductase domain"/>
    <property type="match status" value="1"/>
</dbReference>
<keyword evidence="9" id="KW-1185">Reference proteome</keyword>
<evidence type="ECO:0000256" key="2">
    <source>
        <dbReference type="ARBA" id="ARBA00008929"/>
    </source>
</evidence>
<sequence length="317" mass="33106">MFGELVVGYLFLGGVGAGALAMSSLFDLAWVRTPFGASARASVDEALPAERTISFGLLAGLAALVLGALFLLFDLGRIDRVEALFLRPSATYLTVGSYALAALALLGAFLAAVRFAYLPSIARSVVRAVEALTVLAGIVVMLYTGLLLQDAAGVAFWHSPLVPVLFALSSLSCGAAVLLITAFFAEPDERVDRMARMLARIDAAVIVLEVAAAALFAGLALASAHPAESASAMRLACGDLAAWWWGGFVLCGLVIPLAVEAALFLRRRDAQVVRAALAVAAALVLVGGFSMRSAVVETGMHRDLALEEPNAQAFRLD</sequence>
<evidence type="ECO:0000256" key="4">
    <source>
        <dbReference type="ARBA" id="ARBA00022692"/>
    </source>
</evidence>
<accession>A0A2K2UEI5</accession>
<dbReference type="RefSeq" id="WP_103264073.1">
    <property type="nucleotide sequence ID" value="NZ_CABMLE010000001.1"/>
</dbReference>
<dbReference type="PANTHER" id="PTHR34856">
    <property type="entry name" value="PROTEIN NRFD"/>
    <property type="match status" value="1"/>
</dbReference>
<gene>
    <name evidence="8" type="ORF">C2L71_01870</name>
</gene>
<evidence type="ECO:0000256" key="3">
    <source>
        <dbReference type="ARBA" id="ARBA00022475"/>
    </source>
</evidence>
<dbReference type="InterPro" id="IPR005614">
    <property type="entry name" value="NrfD-like"/>
</dbReference>
<dbReference type="InterPro" id="IPR052049">
    <property type="entry name" value="Electron_transfer_protein"/>
</dbReference>
<evidence type="ECO:0000256" key="6">
    <source>
        <dbReference type="ARBA" id="ARBA00023136"/>
    </source>
</evidence>
<comment type="similarity">
    <text evidence="2">Belongs to the NrfD family.</text>
</comment>
<feature type="transmembrane region" description="Helical" evidence="7">
    <location>
        <begin position="272"/>
        <end position="291"/>
    </location>
</feature>
<feature type="transmembrane region" description="Helical" evidence="7">
    <location>
        <begin position="93"/>
        <end position="117"/>
    </location>
</feature>
<dbReference type="Proteomes" id="UP000236197">
    <property type="component" value="Unassembled WGS sequence"/>
</dbReference>
<proteinExistence type="inferred from homology"/>
<keyword evidence="4 7" id="KW-0812">Transmembrane</keyword>
<evidence type="ECO:0000313" key="8">
    <source>
        <dbReference type="EMBL" id="PNV68747.1"/>
    </source>
</evidence>
<dbReference type="GO" id="GO:0005886">
    <property type="term" value="C:plasma membrane"/>
    <property type="evidence" value="ECO:0007669"/>
    <property type="project" value="UniProtKB-SubCell"/>
</dbReference>
<evidence type="ECO:0000256" key="5">
    <source>
        <dbReference type="ARBA" id="ARBA00022989"/>
    </source>
</evidence>
<feature type="transmembrane region" description="Helical" evidence="7">
    <location>
        <begin position="129"/>
        <end position="149"/>
    </location>
</feature>
<feature type="transmembrane region" description="Helical" evidence="7">
    <location>
        <begin position="6"/>
        <end position="31"/>
    </location>
</feature>
<feature type="transmembrane region" description="Helical" evidence="7">
    <location>
        <begin position="161"/>
        <end position="185"/>
    </location>
</feature>
<evidence type="ECO:0000256" key="7">
    <source>
        <dbReference type="SAM" id="Phobius"/>
    </source>
</evidence>
<keyword evidence="3" id="KW-1003">Cell membrane</keyword>
<feature type="transmembrane region" description="Helical" evidence="7">
    <location>
        <begin position="242"/>
        <end position="265"/>
    </location>
</feature>
<dbReference type="EMBL" id="PPEK01000001">
    <property type="protein sequence ID" value="PNV68747.1"/>
    <property type="molecule type" value="Genomic_DNA"/>
</dbReference>
<evidence type="ECO:0000313" key="9">
    <source>
        <dbReference type="Proteomes" id="UP000236197"/>
    </source>
</evidence>
<dbReference type="Pfam" id="PF03916">
    <property type="entry name" value="NrfD"/>
    <property type="match status" value="1"/>
</dbReference>
<dbReference type="AlphaFoldDB" id="A0A2K2UEI5"/>